<dbReference type="Gene3D" id="3.40.50.10490">
    <property type="entry name" value="Glucose-6-phosphate isomerase like protein, domain 1"/>
    <property type="match status" value="2"/>
</dbReference>
<dbReference type="InterPro" id="IPR046348">
    <property type="entry name" value="SIS_dom_sf"/>
</dbReference>
<accession>A0ABW2KC35</accession>
<evidence type="ECO:0000313" key="4">
    <source>
        <dbReference type="EMBL" id="MFC7327528.1"/>
    </source>
</evidence>
<dbReference type="SUPFAM" id="SSF53697">
    <property type="entry name" value="SIS domain"/>
    <property type="match status" value="1"/>
</dbReference>
<comment type="similarity">
    <text evidence="1">Belongs to the PGI/PMI family.</text>
</comment>
<keyword evidence="5" id="KW-1185">Reference proteome</keyword>
<dbReference type="CDD" id="cd05637">
    <property type="entry name" value="SIS_PGI_PMI_2"/>
    <property type="match status" value="1"/>
</dbReference>
<dbReference type="EMBL" id="JBHTBH010000003">
    <property type="protein sequence ID" value="MFC7327528.1"/>
    <property type="molecule type" value="Genomic_DNA"/>
</dbReference>
<dbReference type="InterPro" id="IPR019490">
    <property type="entry name" value="Glu6P/Mann6P_isomerase_C"/>
</dbReference>
<proteinExistence type="inferred from homology"/>
<reference evidence="5" key="1">
    <citation type="journal article" date="2019" name="Int. J. Syst. Evol. Microbiol.">
        <title>The Global Catalogue of Microorganisms (GCM) 10K type strain sequencing project: providing services to taxonomists for standard genome sequencing and annotation.</title>
        <authorList>
            <consortium name="The Broad Institute Genomics Platform"/>
            <consortium name="The Broad Institute Genome Sequencing Center for Infectious Disease"/>
            <person name="Wu L."/>
            <person name="Ma J."/>
        </authorList>
    </citation>
    <scope>NUCLEOTIDE SEQUENCE [LARGE SCALE GENOMIC DNA]</scope>
    <source>
        <strain evidence="5">CGMCC 4.7382</strain>
    </source>
</reference>
<sequence length="374" mass="38776">MPPEFDESRLDDLSAETTHGAGGLLRQAASAAAQVRVARSAALEAPLHVLADDGRPRSIVVVGSGPAAFAGEMLDVLLGPGCPVAVHTVRDHPLPGWVGGHDLVIAVAAGGSDPTEQTVRLAAEAIRRGCRLAVVGPADERLAALADQGRAPRVVVPESGEERMSLWALAVPLLTAAAHVTGGAVPGETYEATARQLERIAHECRPTAETFENPAKSLALELAGTLPLAWGGGPVAELAARRFAAQLAANARYPALSGRVPGVEHDQLAALDGPLGGTGPRSIFDDPVEEGPVRLRAVLLRDPVHAEGSEETARALSAVEQAAAERGVPVSTVSTEGRHPMERLAGLIALTDYATLYLAVAYGVDPLTRTLVVR</sequence>
<dbReference type="PROSITE" id="PS51464">
    <property type="entry name" value="SIS"/>
    <property type="match status" value="1"/>
</dbReference>
<evidence type="ECO:0000256" key="1">
    <source>
        <dbReference type="ARBA" id="ARBA00010523"/>
    </source>
</evidence>
<dbReference type="RefSeq" id="WP_379869889.1">
    <property type="nucleotide sequence ID" value="NZ_JBHTBH010000003.1"/>
</dbReference>
<evidence type="ECO:0000256" key="2">
    <source>
        <dbReference type="ARBA" id="ARBA00023235"/>
    </source>
</evidence>
<organism evidence="4 5">
    <name type="scientific">Marinactinospora rubrisoli</name>
    <dbReference type="NCBI Taxonomy" id="2715399"/>
    <lineage>
        <taxon>Bacteria</taxon>
        <taxon>Bacillati</taxon>
        <taxon>Actinomycetota</taxon>
        <taxon>Actinomycetes</taxon>
        <taxon>Streptosporangiales</taxon>
        <taxon>Nocardiopsidaceae</taxon>
        <taxon>Marinactinospora</taxon>
    </lineage>
</organism>
<name>A0ABW2KC35_9ACTN</name>
<dbReference type="InterPro" id="IPR001347">
    <property type="entry name" value="SIS_dom"/>
</dbReference>
<dbReference type="Pfam" id="PF10432">
    <property type="entry name" value="bact-PGI_C"/>
    <property type="match status" value="1"/>
</dbReference>
<evidence type="ECO:0000259" key="3">
    <source>
        <dbReference type="PROSITE" id="PS51464"/>
    </source>
</evidence>
<protein>
    <submittedName>
        <fullName evidence="4">SIS domain-containing protein</fullName>
    </submittedName>
</protein>
<gene>
    <name evidence="4" type="ORF">ACFQRF_07205</name>
</gene>
<comment type="caution">
    <text evidence="4">The sequence shown here is derived from an EMBL/GenBank/DDBJ whole genome shotgun (WGS) entry which is preliminary data.</text>
</comment>
<keyword evidence="2" id="KW-0413">Isomerase</keyword>
<feature type="domain" description="SIS" evidence="3">
    <location>
        <begin position="47"/>
        <end position="188"/>
    </location>
</feature>
<evidence type="ECO:0000313" key="5">
    <source>
        <dbReference type="Proteomes" id="UP001596540"/>
    </source>
</evidence>
<dbReference type="Proteomes" id="UP001596540">
    <property type="component" value="Unassembled WGS sequence"/>
</dbReference>